<dbReference type="AlphaFoldDB" id="A0A9D2ACK9"/>
<sequence length="99" mass="11283">MLTSPAEGTVLSAKERSTDFAAYEPIINLFLQDSSRRNRELVAVTTFENLRKLKMNMPVQVSPVDLPREKYGYMRGRIVGIDDYPLSKQEALDFLKVDS</sequence>
<dbReference type="EMBL" id="DXFT01000141">
    <property type="protein sequence ID" value="HIX03912.1"/>
    <property type="molecule type" value="Genomic_DNA"/>
</dbReference>
<proteinExistence type="predicted"/>
<protein>
    <submittedName>
        <fullName evidence="1">Uncharacterized protein</fullName>
    </submittedName>
</protein>
<name>A0A9D2ACK9_9BACT</name>
<evidence type="ECO:0000313" key="2">
    <source>
        <dbReference type="Proteomes" id="UP000824202"/>
    </source>
</evidence>
<reference evidence="1" key="2">
    <citation type="submission" date="2021-04" db="EMBL/GenBank/DDBJ databases">
        <authorList>
            <person name="Gilroy R."/>
        </authorList>
    </citation>
    <scope>NUCLEOTIDE SEQUENCE</scope>
    <source>
        <strain evidence="1">23274</strain>
    </source>
</reference>
<evidence type="ECO:0000313" key="1">
    <source>
        <dbReference type="EMBL" id="HIX03912.1"/>
    </source>
</evidence>
<organism evidence="1 2">
    <name type="scientific">Candidatus Odoribacter faecigallinarum</name>
    <dbReference type="NCBI Taxonomy" id="2838706"/>
    <lineage>
        <taxon>Bacteria</taxon>
        <taxon>Pseudomonadati</taxon>
        <taxon>Bacteroidota</taxon>
        <taxon>Bacteroidia</taxon>
        <taxon>Bacteroidales</taxon>
        <taxon>Odoribacteraceae</taxon>
        <taxon>Odoribacter</taxon>
    </lineage>
</organism>
<dbReference type="Proteomes" id="UP000824202">
    <property type="component" value="Unassembled WGS sequence"/>
</dbReference>
<comment type="caution">
    <text evidence="1">The sequence shown here is derived from an EMBL/GenBank/DDBJ whole genome shotgun (WGS) entry which is preliminary data.</text>
</comment>
<accession>A0A9D2ACK9</accession>
<reference evidence="1" key="1">
    <citation type="journal article" date="2021" name="PeerJ">
        <title>Extensive microbial diversity within the chicken gut microbiome revealed by metagenomics and culture.</title>
        <authorList>
            <person name="Gilroy R."/>
            <person name="Ravi A."/>
            <person name="Getino M."/>
            <person name="Pursley I."/>
            <person name="Horton D.L."/>
            <person name="Alikhan N.F."/>
            <person name="Baker D."/>
            <person name="Gharbi K."/>
            <person name="Hall N."/>
            <person name="Watson M."/>
            <person name="Adriaenssens E.M."/>
            <person name="Foster-Nyarko E."/>
            <person name="Jarju S."/>
            <person name="Secka A."/>
            <person name="Antonio M."/>
            <person name="Oren A."/>
            <person name="Chaudhuri R.R."/>
            <person name="La Ragione R."/>
            <person name="Hildebrand F."/>
            <person name="Pallen M.J."/>
        </authorList>
    </citation>
    <scope>NUCLEOTIDE SEQUENCE</scope>
    <source>
        <strain evidence="1">23274</strain>
    </source>
</reference>
<gene>
    <name evidence="1" type="ORF">H9863_07350</name>
</gene>